<dbReference type="InterPro" id="IPR008822">
    <property type="entry name" value="Endonuclease_RusA-like"/>
</dbReference>
<evidence type="ECO:0000313" key="1">
    <source>
        <dbReference type="EMBL" id="QAT44141.1"/>
    </source>
</evidence>
<dbReference type="Proteomes" id="UP000287601">
    <property type="component" value="Chromosome"/>
</dbReference>
<proteinExistence type="predicted"/>
<dbReference type="KEGG" id="amij:EQM06_09680"/>
<dbReference type="InterPro" id="IPR036614">
    <property type="entry name" value="RusA-like_sf"/>
</dbReference>
<gene>
    <name evidence="1" type="ORF">EQM06_09680</name>
</gene>
<name>A0A410PYV7_9FIRM</name>
<protein>
    <submittedName>
        <fullName evidence="1">RusA family crossover junction endodeoxyribonuclease</fullName>
    </submittedName>
</protein>
<accession>A0A410PYV7</accession>
<reference evidence="1 2" key="1">
    <citation type="submission" date="2019-01" db="EMBL/GenBank/DDBJ databases">
        <title>Draft genomes of a novel of Aminipila strains.</title>
        <authorList>
            <person name="Ma S."/>
        </authorList>
    </citation>
    <scope>NUCLEOTIDE SEQUENCE [LARGE SCALE GENOMIC DNA]</scope>
    <source>
        <strain evidence="2">JN-39</strain>
    </source>
</reference>
<dbReference type="AlphaFoldDB" id="A0A410PYV7"/>
<organism evidence="1 2">
    <name type="scientific">Aminipila luticellarii</name>
    <dbReference type="NCBI Taxonomy" id="2507160"/>
    <lineage>
        <taxon>Bacteria</taxon>
        <taxon>Bacillati</taxon>
        <taxon>Bacillota</taxon>
        <taxon>Clostridia</taxon>
        <taxon>Peptostreptococcales</taxon>
        <taxon>Anaerovoracaceae</taxon>
        <taxon>Aminipila</taxon>
    </lineage>
</organism>
<dbReference type="GO" id="GO:0006310">
    <property type="term" value="P:DNA recombination"/>
    <property type="evidence" value="ECO:0007669"/>
    <property type="project" value="InterPro"/>
</dbReference>
<dbReference type="GO" id="GO:0006281">
    <property type="term" value="P:DNA repair"/>
    <property type="evidence" value="ECO:0007669"/>
    <property type="project" value="InterPro"/>
</dbReference>
<dbReference type="Gene3D" id="3.30.1330.70">
    <property type="entry name" value="Holliday junction resolvase RusA"/>
    <property type="match status" value="1"/>
</dbReference>
<dbReference type="EMBL" id="CP035281">
    <property type="protein sequence ID" value="QAT44141.1"/>
    <property type="molecule type" value="Genomic_DNA"/>
</dbReference>
<dbReference type="Pfam" id="PF05866">
    <property type="entry name" value="RusA"/>
    <property type="match status" value="1"/>
</dbReference>
<dbReference type="GO" id="GO:0000287">
    <property type="term" value="F:magnesium ion binding"/>
    <property type="evidence" value="ECO:0007669"/>
    <property type="project" value="InterPro"/>
</dbReference>
<keyword evidence="2" id="KW-1185">Reference proteome</keyword>
<dbReference type="SUPFAM" id="SSF103084">
    <property type="entry name" value="Holliday junction resolvase RusA"/>
    <property type="match status" value="1"/>
</dbReference>
<sequence length="141" mass="16238">MESINFTIPLDPKTKKNSMQPRLARNGKFLGMMQSETYQRYERDCLKAIPPKVRIHIGEPVNIKAIYYRQTKRKVDITNLHSALHDVLVKAGVIVDDNSLIVIGTDGSRVKYDKNNPRTEVFIEPAMDETCQVAMKMEEDW</sequence>
<evidence type="ECO:0000313" key="2">
    <source>
        <dbReference type="Proteomes" id="UP000287601"/>
    </source>
</evidence>
<dbReference type="OrthoDB" id="1934426at2"/>